<dbReference type="InterPro" id="IPR036047">
    <property type="entry name" value="F-box-like_dom_sf"/>
</dbReference>
<accession>A0A0N5BQE6</accession>
<reference evidence="3" key="1">
    <citation type="submission" date="2017-02" db="UniProtKB">
        <authorList>
            <consortium name="WormBaseParasite"/>
        </authorList>
    </citation>
    <scope>IDENTIFICATION</scope>
</reference>
<evidence type="ECO:0000259" key="1">
    <source>
        <dbReference type="PROSITE" id="PS50181"/>
    </source>
</evidence>
<protein>
    <submittedName>
        <fullName evidence="3">F-box domain-containing protein</fullName>
    </submittedName>
</protein>
<evidence type="ECO:0000313" key="3">
    <source>
        <dbReference type="WBParaSite" id="SPAL_0000811100.1"/>
    </source>
</evidence>
<evidence type="ECO:0000313" key="2">
    <source>
        <dbReference type="Proteomes" id="UP000046392"/>
    </source>
</evidence>
<dbReference type="WBParaSite" id="SPAL_0000811100.1">
    <property type="protein sequence ID" value="SPAL_0000811100.1"/>
    <property type="gene ID" value="SPAL_0000811100"/>
</dbReference>
<proteinExistence type="predicted"/>
<dbReference type="SUPFAM" id="SSF81383">
    <property type="entry name" value="F-box domain"/>
    <property type="match status" value="1"/>
</dbReference>
<organism evidence="2 3">
    <name type="scientific">Strongyloides papillosus</name>
    <name type="common">Intestinal threadworm</name>
    <dbReference type="NCBI Taxonomy" id="174720"/>
    <lineage>
        <taxon>Eukaryota</taxon>
        <taxon>Metazoa</taxon>
        <taxon>Ecdysozoa</taxon>
        <taxon>Nematoda</taxon>
        <taxon>Chromadorea</taxon>
        <taxon>Rhabditida</taxon>
        <taxon>Tylenchina</taxon>
        <taxon>Panagrolaimomorpha</taxon>
        <taxon>Strongyloidoidea</taxon>
        <taxon>Strongyloididae</taxon>
        <taxon>Strongyloides</taxon>
    </lineage>
</organism>
<dbReference type="AlphaFoldDB" id="A0A0N5BQE6"/>
<sequence>MDLISLPKELKLQILKKLYWKDLKNLKLVCKDLYFTVVDNIEKLDRPNRPDVGYLKIYYSENKILGVDYKSRHSRINLRDRVVLHTEFSDEYECEIFIKHKDFTKIEKLIFEDVTNSAVITVEDTYTTNGYRIDVSLSDRTSEPLKITISSCNRLRIPYNGNIFRKESLRKMGLFERDGHRLVIKKIIMDIITGGPMLEYGNTSTDTNRPISIQITYQLCELGLFNLENRCKNEMLSFCIYWSGESEVLEEEFYRELYDKIKFNDSSVKDIDFQSYPSFISTKCSKCGNSHGNFIFFNESRKCLNIDLY</sequence>
<dbReference type="PROSITE" id="PS50181">
    <property type="entry name" value="FBOX"/>
    <property type="match status" value="1"/>
</dbReference>
<dbReference type="Proteomes" id="UP000046392">
    <property type="component" value="Unplaced"/>
</dbReference>
<name>A0A0N5BQE6_STREA</name>
<keyword evidence="2" id="KW-1185">Reference proteome</keyword>
<dbReference type="InterPro" id="IPR001810">
    <property type="entry name" value="F-box_dom"/>
</dbReference>
<feature type="domain" description="F-box" evidence="1">
    <location>
        <begin position="1"/>
        <end position="57"/>
    </location>
</feature>